<accession>A0A3B0UQ23</accession>
<gene>
    <name evidence="1" type="ORF">MNBD_CPR01-284</name>
</gene>
<dbReference type="EMBL" id="UOEV01000091">
    <property type="protein sequence ID" value="VAW33251.1"/>
    <property type="molecule type" value="Genomic_DNA"/>
</dbReference>
<feature type="non-terminal residue" evidence="1">
    <location>
        <position position="104"/>
    </location>
</feature>
<name>A0A3B0UQ23_9ZZZZ</name>
<evidence type="ECO:0000313" key="1">
    <source>
        <dbReference type="EMBL" id="VAW33251.1"/>
    </source>
</evidence>
<organism evidence="1">
    <name type="scientific">hydrothermal vent metagenome</name>
    <dbReference type="NCBI Taxonomy" id="652676"/>
    <lineage>
        <taxon>unclassified sequences</taxon>
        <taxon>metagenomes</taxon>
        <taxon>ecological metagenomes</taxon>
    </lineage>
</organism>
<dbReference type="AlphaFoldDB" id="A0A3B0UQ23"/>
<protein>
    <submittedName>
        <fullName evidence="1">Uncharacterized protein</fullName>
    </submittedName>
</protein>
<reference evidence="1" key="1">
    <citation type="submission" date="2018-06" db="EMBL/GenBank/DDBJ databases">
        <authorList>
            <person name="Zhirakovskaya E."/>
        </authorList>
    </citation>
    <scope>NUCLEOTIDE SEQUENCE</scope>
</reference>
<sequence length="104" mass="12213">MHIADKILRETSDALNSRYKVYVNDNDWKLFKQPLTDTAGNIIKSRFEKRQEKSLYIITTILDIHGKANIVKFLGQLARIEPRIQELQPWVRDHVVHAINTFIL</sequence>
<proteinExistence type="predicted"/>